<dbReference type="Proteomes" id="UP000590442">
    <property type="component" value="Unassembled WGS sequence"/>
</dbReference>
<dbReference type="RefSeq" id="WP_167960594.1">
    <property type="nucleotide sequence ID" value="NZ_JAATJJ010000001.1"/>
</dbReference>
<organism evidence="1 2">
    <name type="scientific">Saonia flava</name>
    <dbReference type="NCBI Taxonomy" id="523696"/>
    <lineage>
        <taxon>Bacteria</taxon>
        <taxon>Pseudomonadati</taxon>
        <taxon>Bacteroidota</taxon>
        <taxon>Flavobacteriia</taxon>
        <taxon>Flavobacteriales</taxon>
        <taxon>Flavobacteriaceae</taxon>
        <taxon>Saonia</taxon>
    </lineage>
</organism>
<dbReference type="Pfam" id="PF14054">
    <property type="entry name" value="DUF4249"/>
    <property type="match status" value="1"/>
</dbReference>
<reference evidence="1 2" key="1">
    <citation type="submission" date="2020-03" db="EMBL/GenBank/DDBJ databases">
        <title>Genomic Encyclopedia of Type Strains, Phase IV (KMG-IV): sequencing the most valuable type-strain genomes for metagenomic binning, comparative biology and taxonomic classification.</title>
        <authorList>
            <person name="Goeker M."/>
        </authorList>
    </citation>
    <scope>NUCLEOTIDE SEQUENCE [LARGE SCALE GENOMIC DNA]</scope>
    <source>
        <strain evidence="1 2">DSM 29762</strain>
    </source>
</reference>
<dbReference type="AlphaFoldDB" id="A0A846QZQ9"/>
<keyword evidence="2" id="KW-1185">Reference proteome</keyword>
<evidence type="ECO:0000313" key="1">
    <source>
        <dbReference type="EMBL" id="NJB70089.1"/>
    </source>
</evidence>
<dbReference type="EMBL" id="JAATJJ010000001">
    <property type="protein sequence ID" value="NJB70089.1"/>
    <property type="molecule type" value="Genomic_DNA"/>
</dbReference>
<evidence type="ECO:0000313" key="2">
    <source>
        <dbReference type="Proteomes" id="UP000590442"/>
    </source>
</evidence>
<proteinExistence type="predicted"/>
<evidence type="ECO:0008006" key="3">
    <source>
        <dbReference type="Google" id="ProtNLM"/>
    </source>
</evidence>
<gene>
    <name evidence="1" type="ORF">GGR42_000551</name>
</gene>
<sequence length="426" mass="48038">MKEKRRYIQTCLIALLGVILCNCIEEIEPESVQVQTQDFENVLVVEASITNEIKQQQVLLSRASSFENDTVPPFERNAEVSIVDSEATTYSFFESEPGTYVSSNPFSAEEGKTYRLEINTVNGESYTSDEMSIVGTSEITNLYAERITNDLGVEGMSIFIDNDDSTSASKYYKYEYEETYKIIAENWNQYDFKLTNYDPCALPTITYDLEIVPREVQNRVCYNTVASNSIIQASSENLVSDKLIRFPIRFIGRDDYILTHRYSILVKQYVQSAEAYSYYDRLGKFSESGNIFSQIQPGLLNSNVHQIGNSEATTLGYFEVTSVTEKRLFFNYEDFFAGEDLPTNPYNCDSFHSAPLEHVSYCYSGPSDPNPCPLSIIESIHAGIINYDGENGSNIGTCPGPYLITPSECGDCTTLGSNIEPEFWVD</sequence>
<protein>
    <recommendedName>
        <fullName evidence="3">DUF4249 domain-containing protein</fullName>
    </recommendedName>
</protein>
<accession>A0A846QZQ9</accession>
<name>A0A846QZQ9_9FLAO</name>
<comment type="caution">
    <text evidence="1">The sequence shown here is derived from an EMBL/GenBank/DDBJ whole genome shotgun (WGS) entry which is preliminary data.</text>
</comment>
<dbReference type="InterPro" id="IPR025345">
    <property type="entry name" value="DUF4249"/>
</dbReference>